<name>A0AC35FAS3_9BILA</name>
<proteinExistence type="predicted"/>
<dbReference type="Proteomes" id="UP000887580">
    <property type="component" value="Unplaced"/>
</dbReference>
<accession>A0AC35FAS3</accession>
<evidence type="ECO:0000313" key="1">
    <source>
        <dbReference type="Proteomes" id="UP000887580"/>
    </source>
</evidence>
<evidence type="ECO:0000313" key="2">
    <source>
        <dbReference type="WBParaSite" id="PS1159_v2.g15677.t1"/>
    </source>
</evidence>
<organism evidence="1 2">
    <name type="scientific">Panagrolaimus sp. PS1159</name>
    <dbReference type="NCBI Taxonomy" id="55785"/>
    <lineage>
        <taxon>Eukaryota</taxon>
        <taxon>Metazoa</taxon>
        <taxon>Ecdysozoa</taxon>
        <taxon>Nematoda</taxon>
        <taxon>Chromadorea</taxon>
        <taxon>Rhabditida</taxon>
        <taxon>Tylenchina</taxon>
        <taxon>Panagrolaimomorpha</taxon>
        <taxon>Panagrolaimoidea</taxon>
        <taxon>Panagrolaimidae</taxon>
        <taxon>Panagrolaimus</taxon>
    </lineage>
</organism>
<dbReference type="WBParaSite" id="PS1159_v2.g15677.t1">
    <property type="protein sequence ID" value="PS1159_v2.g15677.t1"/>
    <property type="gene ID" value="PS1159_v2.g15677"/>
</dbReference>
<sequence>MYTSFMNALSRSIIVTFIVMAISYQRSLALTCFDNTEGELQEISNDEWTFCAFIPESSKGKGKVFGLGPANDDLSPYMLAFGGSEPGYQVLTMCTYEQYDFGIITNKPLPKENVFRCVCNYDKCNQLNTFENYLTNLGGQ</sequence>
<reference evidence="2" key="1">
    <citation type="submission" date="2022-11" db="UniProtKB">
        <authorList>
            <consortium name="WormBaseParasite"/>
        </authorList>
    </citation>
    <scope>IDENTIFICATION</scope>
</reference>
<protein>
    <submittedName>
        <fullName evidence="2">Uncharacterized protein</fullName>
    </submittedName>
</protein>